<feature type="transmembrane region" description="Helical" evidence="9">
    <location>
        <begin position="450"/>
        <end position="473"/>
    </location>
</feature>
<evidence type="ECO:0000256" key="4">
    <source>
        <dbReference type="ARBA" id="ARBA00022692"/>
    </source>
</evidence>
<dbReference type="AlphaFoldDB" id="A0A8C4SRE8"/>
<organism evidence="11 12">
    <name type="scientific">Erpetoichthys calabaricus</name>
    <name type="common">Rope fish</name>
    <name type="synonym">Calamoichthys calabaricus</name>
    <dbReference type="NCBI Taxonomy" id="27687"/>
    <lineage>
        <taxon>Eukaryota</taxon>
        <taxon>Metazoa</taxon>
        <taxon>Chordata</taxon>
        <taxon>Craniata</taxon>
        <taxon>Vertebrata</taxon>
        <taxon>Euteleostomi</taxon>
        <taxon>Actinopterygii</taxon>
        <taxon>Polypteriformes</taxon>
        <taxon>Polypteridae</taxon>
        <taxon>Erpetoichthys</taxon>
    </lineage>
</organism>
<dbReference type="GO" id="GO:0016887">
    <property type="term" value="F:ATP hydrolysis activity"/>
    <property type="evidence" value="ECO:0007669"/>
    <property type="project" value="InterPro"/>
</dbReference>
<dbReference type="Proteomes" id="UP000694620">
    <property type="component" value="Chromosome 9"/>
</dbReference>
<dbReference type="GO" id="GO:0005524">
    <property type="term" value="F:ATP binding"/>
    <property type="evidence" value="ECO:0007669"/>
    <property type="project" value="UniProtKB-KW"/>
</dbReference>
<accession>A0A8C4SRE8</accession>
<dbReference type="SMART" id="SM00382">
    <property type="entry name" value="AAA"/>
    <property type="match status" value="1"/>
</dbReference>
<protein>
    <submittedName>
        <fullName evidence="11">ATP-binding cassette sub-family G member 4-like</fullName>
    </submittedName>
</protein>
<evidence type="ECO:0000256" key="8">
    <source>
        <dbReference type="ARBA" id="ARBA00023136"/>
    </source>
</evidence>
<feature type="domain" description="ABC transporter" evidence="10">
    <location>
        <begin position="112"/>
        <end position="348"/>
    </location>
</feature>
<evidence type="ECO:0000256" key="2">
    <source>
        <dbReference type="ARBA" id="ARBA00005814"/>
    </source>
</evidence>
<evidence type="ECO:0000256" key="1">
    <source>
        <dbReference type="ARBA" id="ARBA00004141"/>
    </source>
</evidence>
<dbReference type="GO" id="GO:0005886">
    <property type="term" value="C:plasma membrane"/>
    <property type="evidence" value="ECO:0007669"/>
    <property type="project" value="TreeGrafter"/>
</dbReference>
<keyword evidence="7 9" id="KW-1133">Transmembrane helix</keyword>
<dbReference type="Ensembl" id="ENSECRT00000020866.1">
    <property type="protein sequence ID" value="ENSECRP00000020425.1"/>
    <property type="gene ID" value="ENSECRG00000013679.1"/>
</dbReference>
<dbReference type="CDD" id="cd03213">
    <property type="entry name" value="ABCG_EPDR"/>
    <property type="match status" value="1"/>
</dbReference>
<dbReference type="FunFam" id="3.40.50.300:FF:001077">
    <property type="entry name" value="Uncharacterized protein, isoform A"/>
    <property type="match status" value="1"/>
</dbReference>
<evidence type="ECO:0000256" key="7">
    <source>
        <dbReference type="ARBA" id="ARBA00022989"/>
    </source>
</evidence>
<comment type="similarity">
    <text evidence="2">Belongs to the ABC transporter superfamily. ABCG family. Eye pigment precursor importer (TC 3.A.1.204) subfamily.</text>
</comment>
<dbReference type="Pfam" id="PF01061">
    <property type="entry name" value="ABC2_membrane"/>
    <property type="match status" value="1"/>
</dbReference>
<reference evidence="11" key="1">
    <citation type="submission" date="2021-06" db="EMBL/GenBank/DDBJ databases">
        <authorList>
            <consortium name="Wellcome Sanger Institute Data Sharing"/>
        </authorList>
    </citation>
    <scope>NUCLEOTIDE SEQUENCE [LARGE SCALE GENOMIC DNA]</scope>
</reference>
<feature type="transmembrane region" description="Helical" evidence="9">
    <location>
        <begin position="643"/>
        <end position="665"/>
    </location>
</feature>
<dbReference type="InterPro" id="IPR003593">
    <property type="entry name" value="AAA+_ATPase"/>
</dbReference>
<dbReference type="PROSITE" id="PS00211">
    <property type="entry name" value="ABC_TRANSPORTER_1"/>
    <property type="match status" value="1"/>
</dbReference>
<dbReference type="GO" id="GO:0042632">
    <property type="term" value="P:cholesterol homeostasis"/>
    <property type="evidence" value="ECO:0007669"/>
    <property type="project" value="TreeGrafter"/>
</dbReference>
<comment type="subcellular location">
    <subcellularLocation>
        <location evidence="1">Membrane</location>
        <topology evidence="1">Multi-pass membrane protein</topology>
    </subcellularLocation>
</comment>
<dbReference type="Pfam" id="PF00005">
    <property type="entry name" value="ABC_tran"/>
    <property type="match status" value="1"/>
</dbReference>
<dbReference type="InterPro" id="IPR013525">
    <property type="entry name" value="ABC2_TM"/>
</dbReference>
<dbReference type="InterPro" id="IPR050352">
    <property type="entry name" value="ABCG_transporters"/>
</dbReference>
<feature type="transmembrane region" description="Helical" evidence="9">
    <location>
        <begin position="529"/>
        <end position="549"/>
    </location>
</feature>
<sequence>MARKCLKIVTFCIPPVGSICIRTTQEIPRLDVTHLEVTQQAKNVDVTNLGETTHMDITHVEVTQETTHVDITHVEVTQVTTVMDATHQNEDKLFKVERQRLSQLHRRLAVDVEFTDLSYSVLEGPYCKKKSHKTILKCLSGKFCSGELTGIMGPSGAGKSSFMNILAGMRETGMEGEILINGQQRNLRTFRKKSSYITQDDSLFPNLTVLEAMMVGHLQCSLTRFCEVNEILITLDLMECMHTRILYLSGGQRKRLAVAMEYIRNPPVMFLDEPTSGLDSNCCFQVVSLLKTLAQGGRTIICTIHQPSAEIFEMFDKVYILCQGQCIYNGTVPHLTTFLMSLGLHCPAHHNPADFIIKVASGIYGDMTPALVNAVKNGMSTDLDPMGNNMYVASTLTQFCILFKRSFISDYRDPMLTLVRFVFHIVIGLLFGLVYLNIGNNAQKVSYNMGFIFLSVLFIVFTAQAPTVLTFPLEMSALTREYLNYWYSLKAYYLAKTMSDMPIQIICPIIYCCIAYWMTGQPPEATRFFLFTIILTLTALMAQSLGQLIGAMCKSLLVAVIIAPSIAIKASIFSGFFVSYNTIPVYLRWMTSDSICSPRYSFEGAIVSVYGMGRPDLDCAVEHCRQDKAEIILQGLDMEDAELYLDIIALVIIFFLLRLATYFALRHRLRSQR</sequence>
<feature type="transmembrane region" description="Helical" evidence="9">
    <location>
        <begin position="415"/>
        <end position="438"/>
    </location>
</feature>
<evidence type="ECO:0000313" key="12">
    <source>
        <dbReference type="Proteomes" id="UP000694620"/>
    </source>
</evidence>
<reference evidence="11" key="3">
    <citation type="submission" date="2025-09" db="UniProtKB">
        <authorList>
            <consortium name="Ensembl"/>
        </authorList>
    </citation>
    <scope>IDENTIFICATION</scope>
</reference>
<dbReference type="PANTHER" id="PTHR48041">
    <property type="entry name" value="ABC TRANSPORTER G FAMILY MEMBER 28"/>
    <property type="match status" value="1"/>
</dbReference>
<dbReference type="InterPro" id="IPR003439">
    <property type="entry name" value="ABC_transporter-like_ATP-bd"/>
</dbReference>
<dbReference type="GO" id="GO:0033344">
    <property type="term" value="P:cholesterol efflux"/>
    <property type="evidence" value="ECO:0007669"/>
    <property type="project" value="TreeGrafter"/>
</dbReference>
<gene>
    <name evidence="11" type="primary">LOC114657696</name>
</gene>
<dbReference type="Pfam" id="PF19055">
    <property type="entry name" value="ABC2_membrane_7"/>
    <property type="match status" value="1"/>
</dbReference>
<name>A0A8C4SRE8_ERPCA</name>
<keyword evidence="5" id="KW-0547">Nucleotide-binding</keyword>
<evidence type="ECO:0000313" key="11">
    <source>
        <dbReference type="Ensembl" id="ENSECRP00000020425.1"/>
    </source>
</evidence>
<keyword evidence="3" id="KW-0813">Transport</keyword>
<evidence type="ECO:0000256" key="9">
    <source>
        <dbReference type="SAM" id="Phobius"/>
    </source>
</evidence>
<dbReference type="PANTHER" id="PTHR48041:SF75">
    <property type="entry name" value="ATP-BINDING CASSETTE SUB-FAMILY G MEMBER 4"/>
    <property type="match status" value="1"/>
</dbReference>
<evidence type="ECO:0000259" key="10">
    <source>
        <dbReference type="PROSITE" id="PS50893"/>
    </source>
</evidence>
<evidence type="ECO:0000256" key="5">
    <source>
        <dbReference type="ARBA" id="ARBA00022741"/>
    </source>
</evidence>
<dbReference type="InterPro" id="IPR027417">
    <property type="entry name" value="P-loop_NTPase"/>
</dbReference>
<keyword evidence="4 9" id="KW-0812">Transmembrane</keyword>
<keyword evidence="12" id="KW-1185">Reference proteome</keyword>
<dbReference type="PROSITE" id="PS50893">
    <property type="entry name" value="ABC_TRANSPORTER_2"/>
    <property type="match status" value="1"/>
</dbReference>
<dbReference type="GeneTree" id="ENSGT00940000157853"/>
<keyword evidence="6" id="KW-0067">ATP-binding</keyword>
<dbReference type="InterPro" id="IPR043926">
    <property type="entry name" value="ABCG_dom"/>
</dbReference>
<keyword evidence="8 9" id="KW-0472">Membrane</keyword>
<feature type="transmembrane region" description="Helical" evidence="9">
    <location>
        <begin position="556"/>
        <end position="580"/>
    </location>
</feature>
<evidence type="ECO:0000256" key="3">
    <source>
        <dbReference type="ARBA" id="ARBA00022448"/>
    </source>
</evidence>
<dbReference type="Gene3D" id="3.40.50.300">
    <property type="entry name" value="P-loop containing nucleotide triphosphate hydrolases"/>
    <property type="match status" value="1"/>
</dbReference>
<evidence type="ECO:0000256" key="6">
    <source>
        <dbReference type="ARBA" id="ARBA00022840"/>
    </source>
</evidence>
<reference evidence="11" key="2">
    <citation type="submission" date="2025-08" db="UniProtKB">
        <authorList>
            <consortium name="Ensembl"/>
        </authorList>
    </citation>
    <scope>IDENTIFICATION</scope>
</reference>
<proteinExistence type="inferred from homology"/>
<dbReference type="GO" id="GO:0034041">
    <property type="term" value="F:ABC-type sterol transporter activity"/>
    <property type="evidence" value="ECO:0007669"/>
    <property type="project" value="TreeGrafter"/>
</dbReference>
<dbReference type="SUPFAM" id="SSF52540">
    <property type="entry name" value="P-loop containing nucleoside triphosphate hydrolases"/>
    <property type="match status" value="1"/>
</dbReference>
<dbReference type="InterPro" id="IPR017871">
    <property type="entry name" value="ABC_transporter-like_CS"/>
</dbReference>